<sequence length="638" mass="71660">MQQGQETADAASVRPVVSLHGFQFHSRCQKIDWRKIASVDVDKVAREVDVDSLQKNVVHLTFCDIDNELGGALVDPNFLKLFKLAQLCIEYLMHSQELLLQSLSDVEDQVADTSRLLEEERKFRLCDQEAIRQLQRENRKRKRIIENQQLEMLKGDKLIATGAPCPYCRKVFLSLPYLQAHVVRRHPDRPAPTEEALLAQWERTATESYPWGNYNQCPHSVHSTQLQKDIQELRSFFQVNTASTETQNMAQQSADLDLKGGMSEGQQSSQEGISREELVTRLDRLQRNCDLLFIKNASTCADSCFHDDGQVTAQASSAAVRCSAVDVGMAPWGDRAGLERLSQQLQHQKQEVGRILAQQERLFLKRLDAMSQNLALLSKASTTMEHKLSQIEGPQGAPEFLGPSLHGRMSCTVGARGRSKTVLLNRTLLDRTDFPCPTGSPIRRTWPYSEVSRASPLRFPQFASDSRQTRKRMKSVVRSTPNLIDALKEEIVDPPSGKASDKSPNSDILAAAPTSNQYDNLKAAILARKTASERSRLQHLLNMEELGDQRPSQLLRRMRQLLGDATSDADTSLLRELFLQRLPNNMVVVLAAAEDMPLERLADLADRVAEYTSSPSHTGPGPLLQRKVRTVTWALPQL</sequence>
<dbReference type="EMBL" id="JABSTQ010010163">
    <property type="protein sequence ID" value="KAG0422926.1"/>
    <property type="molecule type" value="Genomic_DNA"/>
</dbReference>
<evidence type="ECO:0000313" key="1">
    <source>
        <dbReference type="EMBL" id="KAG0422926.1"/>
    </source>
</evidence>
<reference evidence="1 2" key="1">
    <citation type="journal article" date="2020" name="Cell">
        <title>Large-Scale Comparative Analyses of Tick Genomes Elucidate Their Genetic Diversity and Vector Capacities.</title>
        <authorList>
            <consortium name="Tick Genome and Microbiome Consortium (TIGMIC)"/>
            <person name="Jia N."/>
            <person name="Wang J."/>
            <person name="Shi W."/>
            <person name="Du L."/>
            <person name="Sun Y."/>
            <person name="Zhan W."/>
            <person name="Jiang J.F."/>
            <person name="Wang Q."/>
            <person name="Zhang B."/>
            <person name="Ji P."/>
            <person name="Bell-Sakyi L."/>
            <person name="Cui X.M."/>
            <person name="Yuan T.T."/>
            <person name="Jiang B.G."/>
            <person name="Yang W.F."/>
            <person name="Lam T.T."/>
            <person name="Chang Q.C."/>
            <person name="Ding S.J."/>
            <person name="Wang X.J."/>
            <person name="Zhu J.G."/>
            <person name="Ruan X.D."/>
            <person name="Zhao L."/>
            <person name="Wei J.T."/>
            <person name="Ye R.Z."/>
            <person name="Que T.C."/>
            <person name="Du C.H."/>
            <person name="Zhou Y.H."/>
            <person name="Cheng J.X."/>
            <person name="Dai P.F."/>
            <person name="Guo W.B."/>
            <person name="Han X.H."/>
            <person name="Huang E.J."/>
            <person name="Li L.F."/>
            <person name="Wei W."/>
            <person name="Gao Y.C."/>
            <person name="Liu J.Z."/>
            <person name="Shao H.Z."/>
            <person name="Wang X."/>
            <person name="Wang C.C."/>
            <person name="Yang T.C."/>
            <person name="Huo Q.B."/>
            <person name="Li W."/>
            <person name="Chen H.Y."/>
            <person name="Chen S.E."/>
            <person name="Zhou L.G."/>
            <person name="Ni X.B."/>
            <person name="Tian J.H."/>
            <person name="Sheng Y."/>
            <person name="Liu T."/>
            <person name="Pan Y.S."/>
            <person name="Xia L.Y."/>
            <person name="Li J."/>
            <person name="Zhao F."/>
            <person name="Cao W.C."/>
        </authorList>
    </citation>
    <scope>NUCLEOTIDE SEQUENCE [LARGE SCALE GENOMIC DNA]</scope>
    <source>
        <strain evidence="1">Iper-2018</strain>
    </source>
</reference>
<organism evidence="1 2">
    <name type="scientific">Ixodes persulcatus</name>
    <name type="common">Taiga tick</name>
    <dbReference type="NCBI Taxonomy" id="34615"/>
    <lineage>
        <taxon>Eukaryota</taxon>
        <taxon>Metazoa</taxon>
        <taxon>Ecdysozoa</taxon>
        <taxon>Arthropoda</taxon>
        <taxon>Chelicerata</taxon>
        <taxon>Arachnida</taxon>
        <taxon>Acari</taxon>
        <taxon>Parasitiformes</taxon>
        <taxon>Ixodida</taxon>
        <taxon>Ixodoidea</taxon>
        <taxon>Ixodidae</taxon>
        <taxon>Ixodinae</taxon>
        <taxon>Ixodes</taxon>
    </lineage>
</organism>
<accession>A0AC60PR09</accession>
<evidence type="ECO:0000313" key="2">
    <source>
        <dbReference type="Proteomes" id="UP000805193"/>
    </source>
</evidence>
<keyword evidence="2" id="KW-1185">Reference proteome</keyword>
<protein>
    <submittedName>
        <fullName evidence="1">Uncharacterized protein</fullName>
    </submittedName>
</protein>
<name>A0AC60PR09_IXOPE</name>
<proteinExistence type="predicted"/>
<gene>
    <name evidence="1" type="ORF">HPB47_001278</name>
</gene>
<comment type="caution">
    <text evidence="1">The sequence shown here is derived from an EMBL/GenBank/DDBJ whole genome shotgun (WGS) entry which is preliminary data.</text>
</comment>
<dbReference type="Proteomes" id="UP000805193">
    <property type="component" value="Unassembled WGS sequence"/>
</dbReference>